<dbReference type="InterPro" id="IPR024706">
    <property type="entry name" value="Peroxiredoxin_AhpC-typ"/>
</dbReference>
<dbReference type="InterPro" id="IPR000866">
    <property type="entry name" value="AhpC/TSA"/>
</dbReference>
<keyword evidence="3 8" id="KW-0560">Oxidoreductase</keyword>
<dbReference type="PANTHER" id="PTHR43503:SF4">
    <property type="entry name" value="PEROXIREDOXIN-6"/>
    <property type="match status" value="1"/>
</dbReference>
<dbReference type="eggNOG" id="KOG0854">
    <property type="taxonomic scope" value="Eukaryota"/>
</dbReference>
<protein>
    <recommendedName>
        <fullName evidence="8">Peroxiredoxin</fullName>
        <ecNumber evidence="8">1.11.1.24</ecNumber>
    </recommendedName>
</protein>
<dbReference type="HOGENOM" id="CLU_042529_4_1_1"/>
<dbReference type="Proteomes" id="UP000001514">
    <property type="component" value="Unassembled WGS sequence"/>
</dbReference>
<dbReference type="Gramene" id="EFJ31859">
    <property type="protein sequence ID" value="EFJ31859"/>
    <property type="gene ID" value="SELMODRAFT_439793"/>
</dbReference>
<dbReference type="STRING" id="88036.D8QMW3"/>
<name>D8QMW3_SELML</name>
<feature type="domain" description="Thioredoxin" evidence="10">
    <location>
        <begin position="4"/>
        <end position="165"/>
    </location>
</feature>
<dbReference type="EMBL" id="GL377565">
    <property type="protein sequence ID" value="EFJ38000.1"/>
    <property type="molecule type" value="Genomic_DNA"/>
</dbReference>
<dbReference type="SUPFAM" id="SSF52833">
    <property type="entry name" value="Thioredoxin-like"/>
    <property type="match status" value="1"/>
</dbReference>
<dbReference type="KEGG" id="smo:SELMODRAFT_439793"/>
<dbReference type="EMBL" id="GL377573">
    <property type="protein sequence ID" value="EFJ31859.1"/>
    <property type="molecule type" value="Genomic_DNA"/>
</dbReference>
<dbReference type="CDD" id="cd03016">
    <property type="entry name" value="PRX_1cys"/>
    <property type="match status" value="1"/>
</dbReference>
<comment type="catalytic activity">
    <reaction evidence="7 8">
        <text>a hydroperoxide + [thioredoxin]-dithiol = an alcohol + [thioredoxin]-disulfide + H2O</text>
        <dbReference type="Rhea" id="RHEA:62620"/>
        <dbReference type="Rhea" id="RHEA-COMP:10698"/>
        <dbReference type="Rhea" id="RHEA-COMP:10700"/>
        <dbReference type="ChEBI" id="CHEBI:15377"/>
        <dbReference type="ChEBI" id="CHEBI:29950"/>
        <dbReference type="ChEBI" id="CHEBI:30879"/>
        <dbReference type="ChEBI" id="CHEBI:35924"/>
        <dbReference type="ChEBI" id="CHEBI:50058"/>
        <dbReference type="EC" id="1.11.1.24"/>
    </reaction>
</comment>
<dbReference type="OrthoDB" id="2996783at2759"/>
<dbReference type="PIRSF" id="PIRSF000239">
    <property type="entry name" value="AHPC"/>
    <property type="match status" value="1"/>
</dbReference>
<gene>
    <name evidence="12" type="ORF">SELMODRAFT_164163</name>
    <name evidence="11" type="ORF">SELMODRAFT_439793</name>
</gene>
<keyword evidence="4 8" id="KW-0676">Redox-active center</keyword>
<dbReference type="GO" id="GO:0140824">
    <property type="term" value="F:thioredoxin-dependent peroxiredoxin activity"/>
    <property type="evidence" value="ECO:0007669"/>
    <property type="project" value="UniProtKB-EC"/>
</dbReference>
<keyword evidence="2 8" id="KW-0049">Antioxidant</keyword>
<evidence type="ECO:0000256" key="5">
    <source>
        <dbReference type="ARBA" id="ARBA00025719"/>
    </source>
</evidence>
<dbReference type="Gene3D" id="3.40.30.10">
    <property type="entry name" value="Glutaredoxin"/>
    <property type="match status" value="1"/>
</dbReference>
<evidence type="ECO:0000313" key="13">
    <source>
        <dbReference type="Proteomes" id="UP000001514"/>
    </source>
</evidence>
<dbReference type="Gene3D" id="3.30.1020.10">
    <property type="entry name" value="Antioxidant, Horf6, Chain A, domain2"/>
    <property type="match status" value="1"/>
</dbReference>
<keyword evidence="13" id="KW-1185">Reference proteome</keyword>
<dbReference type="PROSITE" id="PS51352">
    <property type="entry name" value="THIOREDOXIN_2"/>
    <property type="match status" value="1"/>
</dbReference>
<dbReference type="FunFam" id="3.30.1020.10:FF:000001">
    <property type="entry name" value="1-Cys peroxiredoxin"/>
    <property type="match status" value="1"/>
</dbReference>
<dbReference type="EC" id="1.11.1.24" evidence="8"/>
<dbReference type="PANTHER" id="PTHR43503">
    <property type="entry name" value="MCG48959-RELATED"/>
    <property type="match status" value="1"/>
</dbReference>
<dbReference type="InParanoid" id="D8QMW3"/>
<dbReference type="Gramene" id="EFJ38000">
    <property type="protein sequence ID" value="EFJ38000"/>
    <property type="gene ID" value="SELMODRAFT_164163"/>
</dbReference>
<evidence type="ECO:0000259" key="10">
    <source>
        <dbReference type="PROSITE" id="PS51352"/>
    </source>
</evidence>
<evidence type="ECO:0000256" key="3">
    <source>
        <dbReference type="ARBA" id="ARBA00023002"/>
    </source>
</evidence>
<evidence type="ECO:0000313" key="11">
    <source>
        <dbReference type="EMBL" id="EFJ31859.1"/>
    </source>
</evidence>
<dbReference type="Pfam" id="PF00578">
    <property type="entry name" value="AhpC-TSA"/>
    <property type="match status" value="1"/>
</dbReference>
<dbReference type="OMA" id="HGPMNIP"/>
<accession>D8QMW3</accession>
<dbReference type="GO" id="GO:0004601">
    <property type="term" value="F:peroxidase activity"/>
    <property type="evidence" value="ECO:0000318"/>
    <property type="project" value="GO_Central"/>
</dbReference>
<dbReference type="InterPro" id="IPR013766">
    <property type="entry name" value="Thioredoxin_domain"/>
</dbReference>
<keyword evidence="1 8" id="KW-0575">Peroxidase</keyword>
<sequence>MPGISIGDEIPDIHADSTHGPINLHEFCKNNWTLVFSHPADFTPVCTTELGSVAKYQPEIEKRGAKLLGLSCDTVEEHKAWTKDVEAYTTGACVKYPIMADPTREISRKLNMLDPDEKDSSGQPVASRALHIVGPDCRIRVSFMYPASVGRNFDEVIRVLDALQLSSKHKIACPVNWKPGDHVVISPSVSDEEAKKMFPQGYKTVDLPSGKKYMRLVKVD</sequence>
<dbReference type="InterPro" id="IPR019479">
    <property type="entry name" value="Peroxiredoxin_C"/>
</dbReference>
<evidence type="ECO:0000256" key="9">
    <source>
        <dbReference type="PIRSR" id="PIRSR000239-1"/>
    </source>
</evidence>
<comment type="similarity">
    <text evidence="5">Belongs to the peroxiredoxin family. Prx6 subfamily.</text>
</comment>
<dbReference type="FunCoup" id="D8QMW3">
    <property type="interactions" value="1192"/>
</dbReference>
<dbReference type="KEGG" id="smo:SELMODRAFT_164163"/>
<dbReference type="GO" id="GO:0045454">
    <property type="term" value="P:cell redox homeostasis"/>
    <property type="evidence" value="ECO:0000318"/>
    <property type="project" value="GO_Central"/>
</dbReference>
<proteinExistence type="inferred from homology"/>
<reference evidence="12 13" key="1">
    <citation type="journal article" date="2011" name="Science">
        <title>The Selaginella genome identifies genetic changes associated with the evolution of vascular plants.</title>
        <authorList>
            <person name="Banks J.A."/>
            <person name="Nishiyama T."/>
            <person name="Hasebe M."/>
            <person name="Bowman J.L."/>
            <person name="Gribskov M."/>
            <person name="dePamphilis C."/>
            <person name="Albert V.A."/>
            <person name="Aono N."/>
            <person name="Aoyama T."/>
            <person name="Ambrose B.A."/>
            <person name="Ashton N.W."/>
            <person name="Axtell M.J."/>
            <person name="Barker E."/>
            <person name="Barker M.S."/>
            <person name="Bennetzen J.L."/>
            <person name="Bonawitz N.D."/>
            <person name="Chapple C."/>
            <person name="Cheng C."/>
            <person name="Correa L.G."/>
            <person name="Dacre M."/>
            <person name="DeBarry J."/>
            <person name="Dreyer I."/>
            <person name="Elias M."/>
            <person name="Engstrom E.M."/>
            <person name="Estelle M."/>
            <person name="Feng L."/>
            <person name="Finet C."/>
            <person name="Floyd S.K."/>
            <person name="Frommer W.B."/>
            <person name="Fujita T."/>
            <person name="Gramzow L."/>
            <person name="Gutensohn M."/>
            <person name="Harholt J."/>
            <person name="Hattori M."/>
            <person name="Heyl A."/>
            <person name="Hirai T."/>
            <person name="Hiwatashi Y."/>
            <person name="Ishikawa M."/>
            <person name="Iwata M."/>
            <person name="Karol K.G."/>
            <person name="Koehler B."/>
            <person name="Kolukisaoglu U."/>
            <person name="Kubo M."/>
            <person name="Kurata T."/>
            <person name="Lalonde S."/>
            <person name="Li K."/>
            <person name="Li Y."/>
            <person name="Litt A."/>
            <person name="Lyons E."/>
            <person name="Manning G."/>
            <person name="Maruyama T."/>
            <person name="Michael T.P."/>
            <person name="Mikami K."/>
            <person name="Miyazaki S."/>
            <person name="Morinaga S."/>
            <person name="Murata T."/>
            <person name="Mueller-Roeber B."/>
            <person name="Nelson D.R."/>
            <person name="Obara M."/>
            <person name="Oguri Y."/>
            <person name="Olmstead R.G."/>
            <person name="Onodera N."/>
            <person name="Petersen B.L."/>
            <person name="Pils B."/>
            <person name="Prigge M."/>
            <person name="Rensing S.A."/>
            <person name="Riano-Pachon D.M."/>
            <person name="Roberts A.W."/>
            <person name="Sato Y."/>
            <person name="Scheller H.V."/>
            <person name="Schulz B."/>
            <person name="Schulz C."/>
            <person name="Shakirov E.V."/>
            <person name="Shibagaki N."/>
            <person name="Shinohara N."/>
            <person name="Shippen D.E."/>
            <person name="Soerensen I."/>
            <person name="Sotooka R."/>
            <person name="Sugimoto N."/>
            <person name="Sugita M."/>
            <person name="Sumikawa N."/>
            <person name="Tanurdzic M."/>
            <person name="Theissen G."/>
            <person name="Ulvskov P."/>
            <person name="Wakazuki S."/>
            <person name="Weng J.K."/>
            <person name="Willats W.W."/>
            <person name="Wipf D."/>
            <person name="Wolf P.G."/>
            <person name="Yang L."/>
            <person name="Zimmer A.D."/>
            <person name="Zhu Q."/>
            <person name="Mitros T."/>
            <person name="Hellsten U."/>
            <person name="Loque D."/>
            <person name="Otillar R."/>
            <person name="Salamov A."/>
            <person name="Schmutz J."/>
            <person name="Shapiro H."/>
            <person name="Lindquist E."/>
            <person name="Lucas S."/>
            <person name="Rokhsar D."/>
            <person name="Grigoriev I.V."/>
        </authorList>
    </citation>
    <scope>NUCLEOTIDE SEQUENCE [LARGE SCALE GENOMIC DNA]</scope>
</reference>
<evidence type="ECO:0000256" key="1">
    <source>
        <dbReference type="ARBA" id="ARBA00022559"/>
    </source>
</evidence>
<dbReference type="InterPro" id="IPR036249">
    <property type="entry name" value="Thioredoxin-like_sf"/>
</dbReference>
<evidence type="ECO:0000256" key="7">
    <source>
        <dbReference type="ARBA" id="ARBA00049091"/>
    </source>
</evidence>
<dbReference type="Pfam" id="PF10417">
    <property type="entry name" value="1-cysPrx_C"/>
    <property type="match status" value="1"/>
</dbReference>
<feature type="active site" description="Cysteine sulfenic acid (-SOH) intermediate; for peroxidase activity" evidence="9">
    <location>
        <position position="46"/>
    </location>
</feature>
<dbReference type="AlphaFoldDB" id="D8QMW3"/>
<evidence type="ECO:0000313" key="12">
    <source>
        <dbReference type="EMBL" id="EFJ38000.1"/>
    </source>
</evidence>
<evidence type="ECO:0000256" key="2">
    <source>
        <dbReference type="ARBA" id="ARBA00022862"/>
    </source>
</evidence>
<dbReference type="FunFam" id="3.40.30.10:FF:000011">
    <property type="entry name" value="Peroxiredoxin PRX1"/>
    <property type="match status" value="1"/>
</dbReference>
<dbReference type="GO" id="GO:0005829">
    <property type="term" value="C:cytosol"/>
    <property type="evidence" value="ECO:0000318"/>
    <property type="project" value="GO_Central"/>
</dbReference>
<dbReference type="InterPro" id="IPR045020">
    <property type="entry name" value="PRX_1cys"/>
</dbReference>
<organism evidence="13">
    <name type="scientific">Selaginella moellendorffii</name>
    <name type="common">Spikemoss</name>
    <dbReference type="NCBI Taxonomy" id="88036"/>
    <lineage>
        <taxon>Eukaryota</taxon>
        <taxon>Viridiplantae</taxon>
        <taxon>Streptophyta</taxon>
        <taxon>Embryophyta</taxon>
        <taxon>Tracheophyta</taxon>
        <taxon>Lycopodiopsida</taxon>
        <taxon>Selaginellales</taxon>
        <taxon>Selaginellaceae</taxon>
        <taxon>Selaginella</taxon>
    </lineage>
</organism>
<comment type="function">
    <text evidence="6">Thiol-specific peroxidase that catalyzes the reduction of hydrogen peroxide and organic hydroperoxides to water and alcohols, respectively. Seems to contribute to the inhibition of germination during stress.</text>
</comment>
<evidence type="ECO:0000256" key="8">
    <source>
        <dbReference type="PIRNR" id="PIRNR000239"/>
    </source>
</evidence>
<evidence type="ECO:0000256" key="6">
    <source>
        <dbReference type="ARBA" id="ARBA00045282"/>
    </source>
</evidence>
<evidence type="ECO:0000256" key="4">
    <source>
        <dbReference type="ARBA" id="ARBA00023284"/>
    </source>
</evidence>